<evidence type="ECO:0000313" key="10">
    <source>
        <dbReference type="EMBL" id="GAA2032824.1"/>
    </source>
</evidence>
<feature type="transmembrane region" description="Helical" evidence="8">
    <location>
        <begin position="274"/>
        <end position="292"/>
    </location>
</feature>
<evidence type="ECO:0000256" key="4">
    <source>
        <dbReference type="ARBA" id="ARBA00022692"/>
    </source>
</evidence>
<evidence type="ECO:0000256" key="7">
    <source>
        <dbReference type="SAM" id="MobiDB-lite"/>
    </source>
</evidence>
<dbReference type="InterPro" id="IPR011701">
    <property type="entry name" value="MFS"/>
</dbReference>
<sequence length="515" mass="53539">MTTTLDDTSDHSAQDLAKNAGAPPDPGGPAGPETGPETGSKAKTKLAKAVIFALFAIIGADIMDLLDTTIMNIAGPVLQKDLGTSTSALQWIVAGYTLTFAVMLTTGGRLGDVFGRKRMFLIGIGGFLVGSILCSLAQNSGELIGARILQGGFAAVMIPQGLGMLRAMVPNEQMGAVFGIFGPMMGLASTLGPILGGWLVGADLFGLSWRAIFLVNVPIGLVALVAGARVLPHDDHIEQGNKAKLDIVGMLLATAGIMMLVYPLVQGREAGWPAWMFGLMAASLPTFGVFALHQRRRNSVGRDPFVVPTLFRKRSFNSGISVLFAFGAAMSGMFFVYTLFLQIGLGYSALHAGLTMVPLSVGIIISMGISQAVMPKIGERRTLQTGMLVMAAGTGIASLLVHNYGITTTSWTLIAPLLVSGLGMGMIFGPIFGTVLGDLEDHEVGSASGLLNAVQQLAGAFGIAALGTVFFDKAGTMMTAVPDAATLVFGISAGILVLAWGAAFSMSKQSKEAEH</sequence>
<evidence type="ECO:0000256" key="6">
    <source>
        <dbReference type="ARBA" id="ARBA00023136"/>
    </source>
</evidence>
<feature type="transmembrane region" description="Helical" evidence="8">
    <location>
        <begin position="382"/>
        <end position="401"/>
    </location>
</feature>
<feature type="domain" description="Major facilitator superfamily (MFS) profile" evidence="9">
    <location>
        <begin position="53"/>
        <end position="511"/>
    </location>
</feature>
<evidence type="ECO:0000256" key="8">
    <source>
        <dbReference type="SAM" id="Phobius"/>
    </source>
</evidence>
<feature type="transmembrane region" description="Helical" evidence="8">
    <location>
        <begin position="144"/>
        <end position="165"/>
    </location>
</feature>
<dbReference type="Gene3D" id="1.20.1720.10">
    <property type="entry name" value="Multidrug resistance protein D"/>
    <property type="match status" value="1"/>
</dbReference>
<evidence type="ECO:0000256" key="3">
    <source>
        <dbReference type="ARBA" id="ARBA00022475"/>
    </source>
</evidence>
<feature type="transmembrane region" description="Helical" evidence="8">
    <location>
        <begin position="413"/>
        <end position="437"/>
    </location>
</feature>
<dbReference type="RefSeq" id="WP_344666802.1">
    <property type="nucleotide sequence ID" value="NZ_BAAAQN010000019.1"/>
</dbReference>
<dbReference type="Pfam" id="PF07690">
    <property type="entry name" value="MFS_1"/>
    <property type="match status" value="1"/>
</dbReference>
<keyword evidence="5 8" id="KW-1133">Transmembrane helix</keyword>
<keyword evidence="6 8" id="KW-0472">Membrane</keyword>
<dbReference type="PROSITE" id="PS50850">
    <property type="entry name" value="MFS"/>
    <property type="match status" value="1"/>
</dbReference>
<dbReference type="Gene3D" id="1.20.1250.20">
    <property type="entry name" value="MFS general substrate transporter like domains"/>
    <property type="match status" value="1"/>
</dbReference>
<proteinExistence type="predicted"/>
<dbReference type="NCBIfam" id="TIGR00711">
    <property type="entry name" value="efflux_EmrB"/>
    <property type="match status" value="1"/>
</dbReference>
<feature type="region of interest" description="Disordered" evidence="7">
    <location>
        <begin position="1"/>
        <end position="40"/>
    </location>
</feature>
<keyword evidence="11" id="KW-1185">Reference proteome</keyword>
<dbReference type="PANTHER" id="PTHR42718:SF39">
    <property type="entry name" value="ACTINORHODIN TRANSPORTER-RELATED"/>
    <property type="match status" value="1"/>
</dbReference>
<reference evidence="11" key="1">
    <citation type="journal article" date="2019" name="Int. J. Syst. Evol. Microbiol.">
        <title>The Global Catalogue of Microorganisms (GCM) 10K type strain sequencing project: providing services to taxonomists for standard genome sequencing and annotation.</title>
        <authorList>
            <consortium name="The Broad Institute Genomics Platform"/>
            <consortium name="The Broad Institute Genome Sequencing Center for Infectious Disease"/>
            <person name="Wu L."/>
            <person name="Ma J."/>
        </authorList>
    </citation>
    <scope>NUCLEOTIDE SEQUENCE [LARGE SCALE GENOMIC DNA]</scope>
    <source>
        <strain evidence="11">JCM 16014</strain>
    </source>
</reference>
<dbReference type="InterPro" id="IPR020846">
    <property type="entry name" value="MFS_dom"/>
</dbReference>
<dbReference type="InterPro" id="IPR036259">
    <property type="entry name" value="MFS_trans_sf"/>
</dbReference>
<feature type="transmembrane region" description="Helical" evidence="8">
    <location>
        <begin position="449"/>
        <end position="471"/>
    </location>
</feature>
<evidence type="ECO:0000256" key="1">
    <source>
        <dbReference type="ARBA" id="ARBA00004651"/>
    </source>
</evidence>
<organism evidence="10 11">
    <name type="scientific">Catenulispora yoronensis</name>
    <dbReference type="NCBI Taxonomy" id="450799"/>
    <lineage>
        <taxon>Bacteria</taxon>
        <taxon>Bacillati</taxon>
        <taxon>Actinomycetota</taxon>
        <taxon>Actinomycetes</taxon>
        <taxon>Catenulisporales</taxon>
        <taxon>Catenulisporaceae</taxon>
        <taxon>Catenulispora</taxon>
    </lineage>
</organism>
<keyword evidence="3" id="KW-1003">Cell membrane</keyword>
<comment type="caution">
    <text evidence="10">The sequence shown here is derived from an EMBL/GenBank/DDBJ whole genome shotgun (WGS) entry which is preliminary data.</text>
</comment>
<comment type="subcellular location">
    <subcellularLocation>
        <location evidence="1">Cell membrane</location>
        <topology evidence="1">Multi-pass membrane protein</topology>
    </subcellularLocation>
</comment>
<dbReference type="CDD" id="cd17321">
    <property type="entry name" value="MFS_MMR_MDR_like"/>
    <property type="match status" value="1"/>
</dbReference>
<evidence type="ECO:0000256" key="5">
    <source>
        <dbReference type="ARBA" id="ARBA00022989"/>
    </source>
</evidence>
<protein>
    <submittedName>
        <fullName evidence="10">MFS transporter</fullName>
    </submittedName>
</protein>
<name>A0ABP5FU10_9ACTN</name>
<feature type="transmembrane region" description="Helical" evidence="8">
    <location>
        <begin position="49"/>
        <end position="68"/>
    </location>
</feature>
<dbReference type="EMBL" id="BAAAQN010000019">
    <property type="protein sequence ID" value="GAA2032824.1"/>
    <property type="molecule type" value="Genomic_DNA"/>
</dbReference>
<accession>A0ABP5FU10</accession>
<keyword evidence="2" id="KW-0813">Transport</keyword>
<evidence type="ECO:0000259" key="9">
    <source>
        <dbReference type="PROSITE" id="PS50850"/>
    </source>
</evidence>
<dbReference type="Proteomes" id="UP001500751">
    <property type="component" value="Unassembled WGS sequence"/>
</dbReference>
<dbReference type="SUPFAM" id="SSF103473">
    <property type="entry name" value="MFS general substrate transporter"/>
    <property type="match status" value="1"/>
</dbReference>
<feature type="transmembrane region" description="Helical" evidence="8">
    <location>
        <begin position="483"/>
        <end position="504"/>
    </location>
</feature>
<gene>
    <name evidence="10" type="ORF">GCM10009839_36360</name>
</gene>
<evidence type="ECO:0000313" key="11">
    <source>
        <dbReference type="Proteomes" id="UP001500751"/>
    </source>
</evidence>
<evidence type="ECO:0000256" key="2">
    <source>
        <dbReference type="ARBA" id="ARBA00022448"/>
    </source>
</evidence>
<feature type="transmembrane region" description="Helical" evidence="8">
    <location>
        <begin position="243"/>
        <end position="262"/>
    </location>
</feature>
<keyword evidence="4 8" id="KW-0812">Transmembrane</keyword>
<feature type="transmembrane region" description="Helical" evidence="8">
    <location>
        <begin position="320"/>
        <end position="343"/>
    </location>
</feature>
<feature type="transmembrane region" description="Helical" evidence="8">
    <location>
        <begin position="177"/>
        <end position="199"/>
    </location>
</feature>
<feature type="transmembrane region" description="Helical" evidence="8">
    <location>
        <begin position="211"/>
        <end position="231"/>
    </location>
</feature>
<feature type="transmembrane region" description="Helical" evidence="8">
    <location>
        <begin position="349"/>
        <end position="370"/>
    </location>
</feature>
<feature type="transmembrane region" description="Helical" evidence="8">
    <location>
        <begin position="119"/>
        <end position="138"/>
    </location>
</feature>
<feature type="transmembrane region" description="Helical" evidence="8">
    <location>
        <begin position="88"/>
        <end position="107"/>
    </location>
</feature>
<dbReference type="PANTHER" id="PTHR42718">
    <property type="entry name" value="MAJOR FACILITATOR SUPERFAMILY MULTIDRUG TRANSPORTER MFSC"/>
    <property type="match status" value="1"/>
</dbReference>
<dbReference type="InterPro" id="IPR004638">
    <property type="entry name" value="EmrB-like"/>
</dbReference>